<evidence type="ECO:0000313" key="1">
    <source>
        <dbReference type="EMBL" id="SIQ66314.1"/>
    </source>
</evidence>
<evidence type="ECO:0008006" key="3">
    <source>
        <dbReference type="Google" id="ProtNLM"/>
    </source>
</evidence>
<dbReference type="RefSeq" id="WP_076463868.1">
    <property type="nucleotide sequence ID" value="NZ_FTMN01000007.1"/>
</dbReference>
<dbReference type="AlphaFoldDB" id="A0A1N6UL25"/>
<protein>
    <recommendedName>
        <fullName evidence="3">Ribbon-helix-helix protein, copG family</fullName>
    </recommendedName>
</protein>
<organism evidence="1 2">
    <name type="scientific">Marinobacterium stanieri</name>
    <dbReference type="NCBI Taxonomy" id="49186"/>
    <lineage>
        <taxon>Bacteria</taxon>
        <taxon>Pseudomonadati</taxon>
        <taxon>Pseudomonadota</taxon>
        <taxon>Gammaproteobacteria</taxon>
        <taxon>Oceanospirillales</taxon>
        <taxon>Oceanospirillaceae</taxon>
        <taxon>Marinobacterium</taxon>
    </lineage>
</organism>
<gene>
    <name evidence="1" type="ORF">SAMN05421647_10786</name>
</gene>
<sequence>MSSKKKGKAKNSQLLIRINKEERDSFVELCDEMDTSAAREIRHFIRRFLAEHQPDTNEKE</sequence>
<proteinExistence type="predicted"/>
<dbReference type="Proteomes" id="UP000186895">
    <property type="component" value="Unassembled WGS sequence"/>
</dbReference>
<dbReference type="eggNOG" id="ENOG50339TK">
    <property type="taxonomic scope" value="Bacteria"/>
</dbReference>
<evidence type="ECO:0000313" key="2">
    <source>
        <dbReference type="Proteomes" id="UP000186895"/>
    </source>
</evidence>
<dbReference type="EMBL" id="FTMN01000007">
    <property type="protein sequence ID" value="SIQ66314.1"/>
    <property type="molecule type" value="Genomic_DNA"/>
</dbReference>
<keyword evidence="2" id="KW-1185">Reference proteome</keyword>
<accession>A0A1N6UL25</accession>
<reference evidence="1 2" key="1">
    <citation type="submission" date="2017-01" db="EMBL/GenBank/DDBJ databases">
        <authorList>
            <person name="Mah S.A."/>
            <person name="Swanson W.J."/>
            <person name="Moy G.W."/>
            <person name="Vacquier V.D."/>
        </authorList>
    </citation>
    <scope>NUCLEOTIDE SEQUENCE [LARGE SCALE GENOMIC DNA]</scope>
    <source>
        <strain evidence="1 2">DSM 7027</strain>
    </source>
</reference>
<name>A0A1N6UL25_9GAMM</name>